<accession>A0A820S5G5</accession>
<comment type="caution">
    <text evidence="2">The sequence shown here is derived from an EMBL/GenBank/DDBJ whole genome shotgun (WGS) entry which is preliminary data.</text>
</comment>
<evidence type="ECO:0000256" key="1">
    <source>
        <dbReference type="SAM" id="MobiDB-lite"/>
    </source>
</evidence>
<feature type="non-terminal residue" evidence="2">
    <location>
        <position position="1"/>
    </location>
</feature>
<feature type="compositionally biased region" description="Polar residues" evidence="1">
    <location>
        <begin position="91"/>
        <end position="102"/>
    </location>
</feature>
<feature type="non-terminal residue" evidence="2">
    <location>
        <position position="142"/>
    </location>
</feature>
<dbReference type="Proteomes" id="UP000663868">
    <property type="component" value="Unassembled WGS sequence"/>
</dbReference>
<feature type="region of interest" description="Disordered" evidence="1">
    <location>
        <begin position="91"/>
        <end position="142"/>
    </location>
</feature>
<protein>
    <submittedName>
        <fullName evidence="2">Uncharacterized protein</fullName>
    </submittedName>
</protein>
<evidence type="ECO:0000313" key="3">
    <source>
        <dbReference type="Proteomes" id="UP000663868"/>
    </source>
</evidence>
<dbReference type="EMBL" id="CAJOBB010031177">
    <property type="protein sequence ID" value="CAF4448741.1"/>
    <property type="molecule type" value="Genomic_DNA"/>
</dbReference>
<organism evidence="2 3">
    <name type="scientific">Adineta steineri</name>
    <dbReference type="NCBI Taxonomy" id="433720"/>
    <lineage>
        <taxon>Eukaryota</taxon>
        <taxon>Metazoa</taxon>
        <taxon>Spiralia</taxon>
        <taxon>Gnathifera</taxon>
        <taxon>Rotifera</taxon>
        <taxon>Eurotatoria</taxon>
        <taxon>Bdelloidea</taxon>
        <taxon>Adinetida</taxon>
        <taxon>Adinetidae</taxon>
        <taxon>Adineta</taxon>
    </lineage>
</organism>
<sequence length="142" mass="15456">DLVKNILSEIFDKPDEEILDESLAEEKEPEMINIEQQDILAPPASLTTNDNEDFRFLDEMLASVDISDGDIHQLTPAEIDRVDNLLKQIIDSQQTDDIPTSTSNEIESCPPPSSSSSPPPTSERPPSPELVAGAASSSVPID</sequence>
<name>A0A820S5G5_9BILA</name>
<dbReference type="AlphaFoldDB" id="A0A820S5G5"/>
<proteinExistence type="predicted"/>
<reference evidence="2" key="1">
    <citation type="submission" date="2021-02" db="EMBL/GenBank/DDBJ databases">
        <authorList>
            <person name="Nowell W R."/>
        </authorList>
    </citation>
    <scope>NUCLEOTIDE SEQUENCE</scope>
</reference>
<gene>
    <name evidence="2" type="ORF">KXQ929_LOCUS53824</name>
</gene>
<evidence type="ECO:0000313" key="2">
    <source>
        <dbReference type="EMBL" id="CAF4448741.1"/>
    </source>
</evidence>
<feature type="compositionally biased region" description="Pro residues" evidence="1">
    <location>
        <begin position="109"/>
        <end position="128"/>
    </location>
</feature>